<feature type="domain" description="GyrI-like small molecule binding" evidence="1">
    <location>
        <begin position="22"/>
        <end position="200"/>
    </location>
</feature>
<evidence type="ECO:0000313" key="2">
    <source>
        <dbReference type="EMBL" id="MFD1417477.1"/>
    </source>
</evidence>
<dbReference type="RefSeq" id="WP_125675135.1">
    <property type="nucleotide sequence ID" value="NZ_JBHTOI010000004.1"/>
</dbReference>
<gene>
    <name evidence="2" type="ORF">ACFQ42_01720</name>
</gene>
<dbReference type="PIRSF" id="PIRSF031644">
    <property type="entry name" value="UCP031644"/>
    <property type="match status" value="1"/>
</dbReference>
<protein>
    <submittedName>
        <fullName evidence="2">GyrI-like domain-containing protein</fullName>
    </submittedName>
</protein>
<organism evidence="2 3">
    <name type="scientific">Companilactobacillus keshanensis</name>
    <dbReference type="NCBI Taxonomy" id="2486003"/>
    <lineage>
        <taxon>Bacteria</taxon>
        <taxon>Bacillati</taxon>
        <taxon>Bacillota</taxon>
        <taxon>Bacilli</taxon>
        <taxon>Lactobacillales</taxon>
        <taxon>Lactobacillaceae</taxon>
        <taxon>Companilactobacillus</taxon>
    </lineage>
</organism>
<sequence>MKYEWRKQEKQFYLPKQKPIALEIPKQKFIFLKGVGDPNGPEFKERIEVLYPISYGIKAVYRKYCHDKEVEFDDYVVFPLEGVWSLTDAGQKLDHLDKNEFVYDIMMRIPDFVPEEVVQNAIKNVKEKKYHPLMDELEQKTYPANQVMEILHIGRYDDELDSFEMMDRECAKLGKTRISMIHREIYLSDARRVSSDKLKTVLRYEIE</sequence>
<dbReference type="EMBL" id="JBHTOI010000004">
    <property type="protein sequence ID" value="MFD1417477.1"/>
    <property type="molecule type" value="Genomic_DNA"/>
</dbReference>
<dbReference type="Proteomes" id="UP001597251">
    <property type="component" value="Unassembled WGS sequence"/>
</dbReference>
<evidence type="ECO:0000259" key="1">
    <source>
        <dbReference type="Pfam" id="PF06445"/>
    </source>
</evidence>
<dbReference type="Pfam" id="PF06445">
    <property type="entry name" value="GyrI-like"/>
    <property type="match status" value="1"/>
</dbReference>
<evidence type="ECO:0000313" key="3">
    <source>
        <dbReference type="Proteomes" id="UP001597251"/>
    </source>
</evidence>
<proteinExistence type="predicted"/>
<reference evidence="3" key="1">
    <citation type="journal article" date="2019" name="Int. J. Syst. Evol. Microbiol.">
        <title>The Global Catalogue of Microorganisms (GCM) 10K type strain sequencing project: providing services to taxonomists for standard genome sequencing and annotation.</title>
        <authorList>
            <consortium name="The Broad Institute Genomics Platform"/>
            <consortium name="The Broad Institute Genome Sequencing Center for Infectious Disease"/>
            <person name="Wu L."/>
            <person name="Ma J."/>
        </authorList>
    </citation>
    <scope>NUCLEOTIDE SEQUENCE [LARGE SCALE GENOMIC DNA]</scope>
    <source>
        <strain evidence="3">CCM 8936</strain>
    </source>
</reference>
<dbReference type="InterPro" id="IPR029442">
    <property type="entry name" value="GyrI-like"/>
</dbReference>
<name>A0ABW4BQL4_9LACO</name>
<accession>A0ABW4BQL4</accession>
<comment type="caution">
    <text evidence="2">The sequence shown here is derived from an EMBL/GenBank/DDBJ whole genome shotgun (WGS) entry which is preliminary data.</text>
</comment>
<dbReference type="InterPro" id="IPR008319">
    <property type="entry name" value="GyrI-like_CCH_Lin2189-like"/>
</dbReference>
<keyword evidence="3" id="KW-1185">Reference proteome</keyword>
<dbReference type="Gene3D" id="3.20.80.10">
    <property type="entry name" value="Regulatory factor, effector binding domain"/>
    <property type="match status" value="1"/>
</dbReference>
<dbReference type="InterPro" id="IPR011256">
    <property type="entry name" value="Reg_factor_effector_dom_sf"/>
</dbReference>